<dbReference type="Gene3D" id="1.10.260.40">
    <property type="entry name" value="lambda repressor-like DNA-binding domains"/>
    <property type="match status" value="1"/>
</dbReference>
<dbReference type="PANTHER" id="PTHR34475">
    <property type="match status" value="1"/>
</dbReference>
<evidence type="ECO:0000313" key="2">
    <source>
        <dbReference type="EMBL" id="BBU68777.1"/>
    </source>
</evidence>
<evidence type="ECO:0000259" key="1">
    <source>
        <dbReference type="Pfam" id="PF13464"/>
    </source>
</evidence>
<keyword evidence="3" id="KW-1185">Reference proteome</keyword>
<protein>
    <recommendedName>
        <fullName evidence="1">Cytoskeleton protein RodZ-like C-terminal domain-containing protein</fullName>
    </recommendedName>
</protein>
<dbReference type="GO" id="GO:0003677">
    <property type="term" value="F:DNA binding"/>
    <property type="evidence" value="ECO:0007669"/>
    <property type="project" value="InterPro"/>
</dbReference>
<gene>
    <name evidence="2" type="ORF">ICHIAU1_10600</name>
</gene>
<organism evidence="2 3">
    <name type="scientific">Fluviibacter phosphoraccumulans</name>
    <dbReference type="NCBI Taxonomy" id="1751046"/>
    <lineage>
        <taxon>Bacteria</taxon>
        <taxon>Pseudomonadati</taxon>
        <taxon>Pseudomonadota</taxon>
        <taxon>Betaproteobacteria</taxon>
        <taxon>Rhodocyclales</taxon>
        <taxon>Fluviibacteraceae</taxon>
        <taxon>Fluviibacter</taxon>
    </lineage>
</organism>
<evidence type="ECO:0000313" key="3">
    <source>
        <dbReference type="Proteomes" id="UP000463961"/>
    </source>
</evidence>
<sequence>MKFAQPPLPVIDPNCARDVGLRLFAARQARQLSVRDVGNHLKASDRQVIGLERGDCTPFYNSKFFANAADSYAKLLDLEVKPSTMLFAADSDVRVAVSDATHAVENQMRFAAAVGEPMAAAHILRDRNWRKRLAFAALVVAVMVGGPLTLSSLGDAGTTEPVSPHQPAIAPMQIQDAAAMVVTDAATGVPSGDVVLTFNAPCWVKVVPVHGASPEKTYAAGESVQLQLANLQTLVVGNVGAVEMKAAHGNINLQSFAGSGNNVVRISGAQIAQLDSDRGR</sequence>
<dbReference type="PANTHER" id="PTHR34475:SF1">
    <property type="entry name" value="CYTOSKELETON PROTEIN RODZ"/>
    <property type="match status" value="1"/>
</dbReference>
<proteinExistence type="predicted"/>
<dbReference type="EMBL" id="AP022345">
    <property type="protein sequence ID" value="BBU68777.1"/>
    <property type="molecule type" value="Genomic_DNA"/>
</dbReference>
<dbReference type="OrthoDB" id="8561330at2"/>
<name>A0A7R6QWN7_9RHOO</name>
<dbReference type="Proteomes" id="UP000463961">
    <property type="component" value="Chromosome"/>
</dbReference>
<feature type="domain" description="Cytoskeleton protein RodZ-like C-terminal" evidence="1">
    <location>
        <begin position="195"/>
        <end position="266"/>
    </location>
</feature>
<dbReference type="InterPro" id="IPR010982">
    <property type="entry name" value="Lambda_DNA-bd_dom_sf"/>
</dbReference>
<dbReference type="InterPro" id="IPR050400">
    <property type="entry name" value="Bact_Cytoskel_RodZ"/>
</dbReference>
<reference evidence="3" key="1">
    <citation type="submission" date="2020-01" db="EMBL/GenBank/DDBJ databases">
        <title>Phosphoaccumulans saitamaens gen. nov., sp. nov., a polyphosphate accumulating bacterium isolated from surface river water.</title>
        <authorList>
            <person name="Watanabe K."/>
            <person name="Suda W."/>
        </authorList>
    </citation>
    <scope>NUCLEOTIDE SEQUENCE [LARGE SCALE GENOMIC DNA]</scope>
    <source>
        <strain evidence="3">ICHIAU1</strain>
    </source>
</reference>
<dbReference type="AlphaFoldDB" id="A0A7R6QWN7"/>
<accession>A0A7R6QWN7</accession>
<dbReference type="InterPro" id="IPR025194">
    <property type="entry name" value="RodZ-like_C"/>
</dbReference>
<dbReference type="Pfam" id="PF13413">
    <property type="entry name" value="HTH_25"/>
    <property type="match status" value="1"/>
</dbReference>
<dbReference type="RefSeq" id="WP_162050467.1">
    <property type="nucleotide sequence ID" value="NZ_AP022345.1"/>
</dbReference>
<dbReference type="Pfam" id="PF13464">
    <property type="entry name" value="RodZ_C"/>
    <property type="match status" value="1"/>
</dbReference>